<gene>
    <name evidence="5" type="ORF">CRT60_00165</name>
</gene>
<dbReference type="Pfam" id="PF22483">
    <property type="entry name" value="Mu-transpos_C_2"/>
    <property type="match status" value="1"/>
</dbReference>
<dbReference type="Gene3D" id="1.10.10.10">
    <property type="entry name" value="Winged helix-like DNA-binding domain superfamily/Winged helix DNA-binding domain"/>
    <property type="match status" value="1"/>
</dbReference>
<organism evidence="5 6">
    <name type="scientific">Azospirillum palustre</name>
    <dbReference type="NCBI Taxonomy" id="2044885"/>
    <lineage>
        <taxon>Bacteria</taxon>
        <taxon>Pseudomonadati</taxon>
        <taxon>Pseudomonadota</taxon>
        <taxon>Alphaproteobacteria</taxon>
        <taxon>Rhodospirillales</taxon>
        <taxon>Azospirillaceae</taxon>
        <taxon>Azospirillum</taxon>
    </lineage>
</organism>
<protein>
    <submittedName>
        <fullName evidence="5">IS21 family transposase</fullName>
    </submittedName>
</protein>
<evidence type="ECO:0000313" key="5">
    <source>
        <dbReference type="EMBL" id="PGH59483.1"/>
    </source>
</evidence>
<dbReference type="Pfam" id="PF13384">
    <property type="entry name" value="HTH_23"/>
    <property type="match status" value="1"/>
</dbReference>
<dbReference type="PANTHER" id="PTHR35004:SF8">
    <property type="entry name" value="TRANSPOSASE RV3428C-RELATED"/>
    <property type="match status" value="1"/>
</dbReference>
<dbReference type="InterPro" id="IPR036388">
    <property type="entry name" value="WH-like_DNA-bd_sf"/>
</dbReference>
<dbReference type="AlphaFoldDB" id="A0A2B8BPL9"/>
<dbReference type="Gene3D" id="3.30.420.10">
    <property type="entry name" value="Ribonuclease H-like superfamily/Ribonuclease H"/>
    <property type="match status" value="1"/>
</dbReference>
<dbReference type="OrthoDB" id="2065409at2"/>
<sequence length="504" mass="55999">MPRARSDMRRIREVLRLRDEFGASQRQIADACRLPRSTVRDYLDRLRASGLRYADVLGWTDVELEERLFPPPVTSARPVPDWRHISRELSRRGVTLRLLWEEYLEVYPGGYRYTQFIQHFRAWQSAHAEPRLRREHRPGAAIEVDYAGMTLSVGLGAEARQAQVFVACLPYSGYVYAEATWTQQAEEWLASHVRLFEHLGGVPGKLVPDNLKVGVSHASFYDPAINPAYHDLARHYRTAVLPARVRRPRDKPSAENGVQQVERRVLAPLRDTPFATLDAANAALRDKLAALNAAPLSRRPQDTRAGLFATEEKPTLRPLPPERFVPGTWARHKVPPDYHLALDGGVYSVPHTLIGKTVDVHSTAGVISVFLRGKRMACHVRRQDGATVTLDAHRPANHRAVARFTPDAIQADLAAIGPAAALLFARILAGADHPEQAVRAGIGLIRLAATHGTDRLEQACQAALEANVGSYRYVQRWLAAPPATAADTAGAGEHANLRGPSYYH</sequence>
<dbReference type="NCBIfam" id="NF033546">
    <property type="entry name" value="transpos_IS21"/>
    <property type="match status" value="1"/>
</dbReference>
<accession>A0A2B8BPL9</accession>
<dbReference type="SUPFAM" id="SSF53098">
    <property type="entry name" value="Ribonuclease H-like"/>
    <property type="match status" value="1"/>
</dbReference>
<dbReference type="InterPro" id="IPR001584">
    <property type="entry name" value="Integrase_cat-core"/>
</dbReference>
<dbReference type="PROSITE" id="PS50994">
    <property type="entry name" value="INTEGRASE"/>
    <property type="match status" value="1"/>
</dbReference>
<dbReference type="RefSeq" id="WP_098734448.1">
    <property type="nucleotide sequence ID" value="NZ_PDKW01000027.1"/>
</dbReference>
<dbReference type="GO" id="GO:0003676">
    <property type="term" value="F:nucleic acid binding"/>
    <property type="evidence" value="ECO:0007669"/>
    <property type="project" value="InterPro"/>
</dbReference>
<evidence type="ECO:0000259" key="3">
    <source>
        <dbReference type="PROSITE" id="PS50532"/>
    </source>
</evidence>
<comment type="caution">
    <text evidence="5">The sequence shown here is derived from an EMBL/GenBank/DDBJ whole genome shotgun (WGS) entry which is preliminary data.</text>
</comment>
<dbReference type="PROSITE" id="PS50532">
    <property type="entry name" value="HTH_IS408"/>
    <property type="match status" value="1"/>
</dbReference>
<dbReference type="InterPro" id="IPR054353">
    <property type="entry name" value="IstA-like_C"/>
</dbReference>
<dbReference type="GO" id="GO:0015074">
    <property type="term" value="P:DNA integration"/>
    <property type="evidence" value="ECO:0007669"/>
    <property type="project" value="InterPro"/>
</dbReference>
<evidence type="ECO:0000313" key="6">
    <source>
        <dbReference type="Proteomes" id="UP000225379"/>
    </source>
</evidence>
<feature type="domain" description="Integrase catalytic" evidence="4">
    <location>
        <begin position="134"/>
        <end position="312"/>
    </location>
</feature>
<dbReference type="EMBL" id="PDKW01000027">
    <property type="protein sequence ID" value="PGH59483.1"/>
    <property type="molecule type" value="Genomic_DNA"/>
</dbReference>
<dbReference type="InterPro" id="IPR017895">
    <property type="entry name" value="HTH_IS408/IS1162_type"/>
</dbReference>
<feature type="domain" description="HTH IS408-type" evidence="3">
    <location>
        <begin position="11"/>
        <end position="89"/>
    </location>
</feature>
<reference evidence="6" key="1">
    <citation type="submission" date="2017-10" db="EMBL/GenBank/DDBJ databases">
        <authorList>
            <person name="Kravchenko I.K."/>
            <person name="Grouzdev D.S."/>
        </authorList>
    </citation>
    <scope>NUCLEOTIDE SEQUENCE [LARGE SCALE GENOMIC DNA]</scope>
    <source>
        <strain evidence="6">B2</strain>
    </source>
</reference>
<dbReference type="PANTHER" id="PTHR35004">
    <property type="entry name" value="TRANSPOSASE RV3428C-RELATED"/>
    <property type="match status" value="1"/>
</dbReference>
<keyword evidence="6" id="KW-1185">Reference proteome</keyword>
<evidence type="ECO:0000256" key="1">
    <source>
        <dbReference type="ARBA" id="ARBA00009277"/>
    </source>
</evidence>
<evidence type="ECO:0000256" key="2">
    <source>
        <dbReference type="SAM" id="MobiDB-lite"/>
    </source>
</evidence>
<comment type="similarity">
    <text evidence="1">Belongs to the transposase IS21/IS408/IS1162 family.</text>
</comment>
<dbReference type="InterPro" id="IPR036397">
    <property type="entry name" value="RNaseH_sf"/>
</dbReference>
<evidence type="ECO:0000259" key="4">
    <source>
        <dbReference type="PROSITE" id="PS50994"/>
    </source>
</evidence>
<dbReference type="InterPro" id="IPR012337">
    <property type="entry name" value="RNaseH-like_sf"/>
</dbReference>
<dbReference type="Proteomes" id="UP000225379">
    <property type="component" value="Unassembled WGS sequence"/>
</dbReference>
<feature type="region of interest" description="Disordered" evidence="2">
    <location>
        <begin position="301"/>
        <end position="321"/>
    </location>
</feature>
<proteinExistence type="inferred from homology"/>
<name>A0A2B8BPL9_9PROT</name>